<dbReference type="GO" id="GO:0004252">
    <property type="term" value="F:serine-type endopeptidase activity"/>
    <property type="evidence" value="ECO:0007669"/>
    <property type="project" value="InterPro"/>
</dbReference>
<dbReference type="HOGENOM" id="CLU_006842_7_6_1"/>
<dbReference type="AlphaFoldDB" id="B0W3W7"/>
<keyword evidence="3" id="KW-0645">Protease</keyword>
<dbReference type="PRINTS" id="PR00722">
    <property type="entry name" value="CHYMOTRYPSIN"/>
</dbReference>
<evidence type="ECO:0000313" key="6">
    <source>
        <dbReference type="EMBL" id="EDS32264.1"/>
    </source>
</evidence>
<evidence type="ECO:0000256" key="4">
    <source>
        <dbReference type="SAM" id="SignalP"/>
    </source>
</evidence>
<dbReference type="PANTHER" id="PTHR24250">
    <property type="entry name" value="CHYMOTRYPSIN-RELATED"/>
    <property type="match status" value="1"/>
</dbReference>
<feature type="signal peptide" evidence="4">
    <location>
        <begin position="1"/>
        <end position="16"/>
    </location>
</feature>
<sequence>MRSICLMIATLAIASSATVRDLYNIRSVEELEFTPDGRVVNGAEARPGQFPYQALVLSYYEDGSGLCGGSLLTVNYVLTAAHCVELETLATHGTVILGAHNRREEESSQQRIDFATINVHPGWDLNVIQYDVATIELATPAEFNEYVQPIELPALSDQRTFSGIQATISGFGRTNDIPGSPASYVVMFTRNPILTNANCRSILDPFPILAQHVCLSGAGGRGACHGDSGGPLTVQDEGASLQIGIASFVIGGICSVGVPIGFVRVTYFLDWIADNSDVVLRS</sequence>
<dbReference type="InParanoid" id="B0W3W7"/>
<dbReference type="STRING" id="7176.B0W3W7"/>
<dbReference type="GO" id="GO:0006508">
    <property type="term" value="P:proteolysis"/>
    <property type="evidence" value="ECO:0007669"/>
    <property type="project" value="UniProtKB-KW"/>
</dbReference>
<organism>
    <name type="scientific">Culex quinquefasciatus</name>
    <name type="common">Southern house mosquito</name>
    <name type="synonym">Culex pungens</name>
    <dbReference type="NCBI Taxonomy" id="7176"/>
    <lineage>
        <taxon>Eukaryota</taxon>
        <taxon>Metazoa</taxon>
        <taxon>Ecdysozoa</taxon>
        <taxon>Arthropoda</taxon>
        <taxon>Hexapoda</taxon>
        <taxon>Insecta</taxon>
        <taxon>Pterygota</taxon>
        <taxon>Neoptera</taxon>
        <taxon>Endopterygota</taxon>
        <taxon>Diptera</taxon>
        <taxon>Nematocera</taxon>
        <taxon>Culicoidea</taxon>
        <taxon>Culicidae</taxon>
        <taxon>Culicinae</taxon>
        <taxon>Culicini</taxon>
        <taxon>Culex</taxon>
        <taxon>Culex</taxon>
    </lineage>
</organism>
<dbReference type="FunFam" id="2.40.10.10:FF:000068">
    <property type="entry name" value="transmembrane protease serine 2"/>
    <property type="match status" value="1"/>
</dbReference>
<dbReference type="Gene3D" id="2.40.10.10">
    <property type="entry name" value="Trypsin-like serine proteases"/>
    <property type="match status" value="1"/>
</dbReference>
<dbReference type="PROSITE" id="PS50240">
    <property type="entry name" value="TRYPSIN_DOM"/>
    <property type="match status" value="1"/>
</dbReference>
<dbReference type="eggNOG" id="KOG3627">
    <property type="taxonomic scope" value="Eukaryota"/>
</dbReference>
<dbReference type="CDD" id="cd00190">
    <property type="entry name" value="Tryp_SPc"/>
    <property type="match status" value="1"/>
</dbReference>
<evidence type="ECO:0000313" key="7">
    <source>
        <dbReference type="EnsemblMetazoa" id="CPIJ002133-PA"/>
    </source>
</evidence>
<dbReference type="Pfam" id="PF00089">
    <property type="entry name" value="Trypsin"/>
    <property type="match status" value="1"/>
</dbReference>
<dbReference type="InterPro" id="IPR009003">
    <property type="entry name" value="Peptidase_S1_PA"/>
</dbReference>
<name>B0W3W7_CULQU</name>
<feature type="domain" description="Peptidase S1" evidence="5">
    <location>
        <begin position="39"/>
        <end position="277"/>
    </location>
</feature>
<dbReference type="EnsemblMetazoa" id="CPIJ002133-RA">
    <property type="protein sequence ID" value="CPIJ002133-PA"/>
    <property type="gene ID" value="CPIJ002133"/>
</dbReference>
<dbReference type="SMART" id="SM00020">
    <property type="entry name" value="Tryp_SPc"/>
    <property type="match status" value="1"/>
</dbReference>
<keyword evidence="1" id="KW-1015">Disulfide bond</keyword>
<reference evidence="7" key="2">
    <citation type="submission" date="2021-02" db="UniProtKB">
        <authorList>
            <consortium name="EnsemblMetazoa"/>
        </authorList>
    </citation>
    <scope>IDENTIFICATION</scope>
    <source>
        <strain evidence="7">JHB</strain>
    </source>
</reference>
<feature type="chain" id="PRO_5011407377" evidence="4">
    <location>
        <begin position="17"/>
        <end position="282"/>
    </location>
</feature>
<keyword evidence="4" id="KW-0732">Signal</keyword>
<dbReference type="OMA" id="HCVTDDF"/>
<dbReference type="SUPFAM" id="SSF50494">
    <property type="entry name" value="Trypsin-like serine proteases"/>
    <property type="match status" value="1"/>
</dbReference>
<dbReference type="VEuPathDB" id="VectorBase:CPIJ002133"/>
<dbReference type="InterPro" id="IPR001314">
    <property type="entry name" value="Peptidase_S1A"/>
</dbReference>
<dbReference type="InterPro" id="IPR043504">
    <property type="entry name" value="Peptidase_S1_PA_chymotrypsin"/>
</dbReference>
<evidence type="ECO:0000313" key="8">
    <source>
        <dbReference type="Proteomes" id="UP000002320"/>
    </source>
</evidence>
<evidence type="ECO:0000256" key="2">
    <source>
        <dbReference type="ARBA" id="ARBA00024195"/>
    </source>
</evidence>
<proteinExistence type="inferred from homology"/>
<dbReference type="PROSITE" id="PS00135">
    <property type="entry name" value="TRYPSIN_SER"/>
    <property type="match status" value="1"/>
</dbReference>
<keyword evidence="3" id="KW-0378">Hydrolase</keyword>
<dbReference type="OrthoDB" id="5597713at2759"/>
<dbReference type="Proteomes" id="UP000002320">
    <property type="component" value="Unassembled WGS sequence"/>
</dbReference>
<evidence type="ECO:0000259" key="5">
    <source>
        <dbReference type="PROSITE" id="PS50240"/>
    </source>
</evidence>
<protein>
    <submittedName>
        <fullName evidence="6">Trypsin epsilon</fullName>
    </submittedName>
</protein>
<comment type="similarity">
    <text evidence="2">Belongs to the peptidase S1 family. CLIP subfamily.</text>
</comment>
<dbReference type="VEuPathDB" id="VectorBase:CQUJHB007232"/>
<reference evidence="6" key="1">
    <citation type="submission" date="2007-03" db="EMBL/GenBank/DDBJ databases">
        <title>Annotation of Culex pipiens quinquefasciatus.</title>
        <authorList>
            <consortium name="The Broad Institute Genome Sequencing Platform"/>
            <person name="Atkinson P.W."/>
            <person name="Hemingway J."/>
            <person name="Christensen B.M."/>
            <person name="Higgs S."/>
            <person name="Kodira C."/>
            <person name="Hannick L."/>
            <person name="Megy K."/>
            <person name="O'Leary S."/>
            <person name="Pearson M."/>
            <person name="Haas B.J."/>
            <person name="Mauceli E."/>
            <person name="Wortman J.R."/>
            <person name="Lee N.H."/>
            <person name="Guigo R."/>
            <person name="Stanke M."/>
            <person name="Alvarado L."/>
            <person name="Amedeo P."/>
            <person name="Antoine C.H."/>
            <person name="Arensburger P."/>
            <person name="Bidwell S.L."/>
            <person name="Crawford M."/>
            <person name="Camaro F."/>
            <person name="Devon K."/>
            <person name="Engels R."/>
            <person name="Hammond M."/>
            <person name="Howarth C."/>
            <person name="Koehrsen M."/>
            <person name="Lawson D."/>
            <person name="Montgomery P."/>
            <person name="Nene V."/>
            <person name="Nusbaum C."/>
            <person name="Puiu D."/>
            <person name="Romero-Severson J."/>
            <person name="Severson D.W."/>
            <person name="Shumway M."/>
            <person name="Sisk P."/>
            <person name="Stolte C."/>
            <person name="Zeng Q."/>
            <person name="Eisenstadt E."/>
            <person name="Fraser-Liggett C."/>
            <person name="Strausberg R."/>
            <person name="Galagan J."/>
            <person name="Birren B."/>
            <person name="Collins F.H."/>
        </authorList>
    </citation>
    <scope>NUCLEOTIDE SEQUENCE [LARGE SCALE GENOMIC DNA]</scope>
    <source>
        <strain evidence="6">JHB</strain>
    </source>
</reference>
<dbReference type="InterPro" id="IPR018114">
    <property type="entry name" value="TRYPSIN_HIS"/>
</dbReference>
<dbReference type="KEGG" id="cqu:CpipJ_CPIJ002133"/>
<evidence type="ECO:0000256" key="1">
    <source>
        <dbReference type="ARBA" id="ARBA00023157"/>
    </source>
</evidence>
<keyword evidence="8" id="KW-1185">Reference proteome</keyword>
<gene>
    <name evidence="7" type="primary">6032876</name>
    <name evidence="6" type="ORF">CpipJ_CPIJ002133</name>
</gene>
<evidence type="ECO:0000256" key="3">
    <source>
        <dbReference type="RuleBase" id="RU363034"/>
    </source>
</evidence>
<dbReference type="InterPro" id="IPR001254">
    <property type="entry name" value="Trypsin_dom"/>
</dbReference>
<keyword evidence="3" id="KW-0720">Serine protease</keyword>
<dbReference type="EMBL" id="DS231833">
    <property type="protein sequence ID" value="EDS32264.1"/>
    <property type="molecule type" value="Genomic_DNA"/>
</dbReference>
<dbReference type="InterPro" id="IPR033116">
    <property type="entry name" value="TRYPSIN_SER"/>
</dbReference>
<accession>B0W3W7</accession>
<dbReference type="PROSITE" id="PS00134">
    <property type="entry name" value="TRYPSIN_HIS"/>
    <property type="match status" value="1"/>
</dbReference>
<dbReference type="PANTHER" id="PTHR24250:SF50">
    <property type="entry name" value="PEPTIDASE S1 DOMAIN-CONTAINING PROTEIN"/>
    <property type="match status" value="1"/>
</dbReference>